<evidence type="ECO:0000259" key="2">
    <source>
        <dbReference type="Pfam" id="PF01343"/>
    </source>
</evidence>
<dbReference type="InterPro" id="IPR033855">
    <property type="entry name" value="Protein_C"/>
</dbReference>
<organism evidence="3 4">
    <name type="scientific">Sphingomonas aurea</name>
    <dbReference type="NCBI Taxonomy" id="3063994"/>
    <lineage>
        <taxon>Bacteria</taxon>
        <taxon>Pseudomonadati</taxon>
        <taxon>Pseudomonadota</taxon>
        <taxon>Alphaproteobacteria</taxon>
        <taxon>Sphingomonadales</taxon>
        <taxon>Sphingomonadaceae</taxon>
        <taxon>Sphingomonas</taxon>
    </lineage>
</organism>
<evidence type="ECO:0000313" key="4">
    <source>
        <dbReference type="Proteomes" id="UP001230685"/>
    </source>
</evidence>
<dbReference type="Proteomes" id="UP001230685">
    <property type="component" value="Unassembled WGS sequence"/>
</dbReference>
<name>A0ABT9EHX3_9SPHN</name>
<dbReference type="InterPro" id="IPR029045">
    <property type="entry name" value="ClpP/crotonase-like_dom_sf"/>
</dbReference>
<dbReference type="SUPFAM" id="SSF52096">
    <property type="entry name" value="ClpP/crotonase"/>
    <property type="match status" value="1"/>
</dbReference>
<dbReference type="Gene3D" id="3.90.226.10">
    <property type="entry name" value="2-enoyl-CoA Hydratase, Chain A, domain 1"/>
    <property type="match status" value="1"/>
</dbReference>
<evidence type="ECO:0000313" key="3">
    <source>
        <dbReference type="EMBL" id="MDP1026386.1"/>
    </source>
</evidence>
<accession>A0ABT9EHX3</accession>
<comment type="similarity">
    <text evidence="1">Belongs to the peptidase S49 family.</text>
</comment>
<proteinExistence type="inferred from homology"/>
<reference evidence="3 4" key="1">
    <citation type="submission" date="2023-07" db="EMBL/GenBank/DDBJ databases">
        <authorList>
            <person name="Kim M.K."/>
        </authorList>
    </citation>
    <scope>NUCLEOTIDE SEQUENCE [LARGE SCALE GENOMIC DNA]</scope>
    <source>
        <strain evidence="3 4">KR1UV-12</strain>
    </source>
</reference>
<comment type="caution">
    <text evidence="3">The sequence shown here is derived from an EMBL/GenBank/DDBJ whole genome shotgun (WGS) entry which is preliminary data.</text>
</comment>
<dbReference type="PANTHER" id="PTHR42987:SF4">
    <property type="entry name" value="PROTEASE SOHB-RELATED"/>
    <property type="match status" value="1"/>
</dbReference>
<protein>
    <submittedName>
        <fullName evidence="3">S49 family peptidase</fullName>
    </submittedName>
</protein>
<dbReference type="CDD" id="cd07022">
    <property type="entry name" value="S49_Sppa_36K_type"/>
    <property type="match status" value="1"/>
</dbReference>
<sequence>MDRFLAASALWAMHPAFLDSMLKSGSIEAMLPDSLRQMAAMMGGQPQAAKPADPIREGATLIIPVRGTLAPQGLYGTTYYNVLADQVRDAAADDKIGAIVLAVRSPGGYVWGCAEAGDAIYEARSSKPVIAVADPYCFSAAYWLATQASAFYCTTSGEVGSVGVRSGHTDMSGFEAKIGMVTTLIASHPDKIAAHPYAPLTDEDRADIAASVDQSNVAFATAIARGRGMKVGDVARVHGTGKTFQAPTALANGAIDGVATLRDVVAQYNTSRARLSLMRRQAAAIEMALTI</sequence>
<dbReference type="EMBL" id="JAUUDS010000001">
    <property type="protein sequence ID" value="MDP1026386.1"/>
    <property type="molecule type" value="Genomic_DNA"/>
</dbReference>
<dbReference type="Pfam" id="PF01343">
    <property type="entry name" value="Peptidase_S49"/>
    <property type="match status" value="1"/>
</dbReference>
<dbReference type="InterPro" id="IPR002142">
    <property type="entry name" value="Peptidase_S49"/>
</dbReference>
<dbReference type="PANTHER" id="PTHR42987">
    <property type="entry name" value="PEPTIDASE S49"/>
    <property type="match status" value="1"/>
</dbReference>
<gene>
    <name evidence="3" type="ORF">Q5H91_04110</name>
</gene>
<dbReference type="RefSeq" id="WP_305171941.1">
    <property type="nucleotide sequence ID" value="NZ_JAUUDS010000001.1"/>
</dbReference>
<evidence type="ECO:0000256" key="1">
    <source>
        <dbReference type="ARBA" id="ARBA00008683"/>
    </source>
</evidence>
<keyword evidence="4" id="KW-1185">Reference proteome</keyword>
<feature type="domain" description="Peptidase S49" evidence="2">
    <location>
        <begin position="124"/>
        <end position="269"/>
    </location>
</feature>